<proteinExistence type="predicted"/>
<gene>
    <name evidence="3" type="primary">LOC113202021</name>
</gene>
<protein>
    <submittedName>
        <fullName evidence="3">Uncharacterized protein LOC113202021</fullName>
    </submittedName>
</protein>
<name>A0A6J1RSF6_FRAOC</name>
<dbReference type="KEGG" id="foc:113202021"/>
<dbReference type="RefSeq" id="XP_026271842.1">
    <property type="nucleotide sequence ID" value="XM_026416057.2"/>
</dbReference>
<accession>A0A6J1RSF6</accession>
<keyword evidence="2" id="KW-1185">Reference proteome</keyword>
<dbReference type="AlphaFoldDB" id="A0A6J1RSF6"/>
<evidence type="ECO:0000313" key="3">
    <source>
        <dbReference type="RefSeq" id="XP_026271842.1"/>
    </source>
</evidence>
<feature type="chain" id="PRO_5026976460" evidence="1">
    <location>
        <begin position="22"/>
        <end position="126"/>
    </location>
</feature>
<sequence length="126" mass="14262">MFGSKIFVFGVLLAGLCLVQGSRWWTKDVCDMDGCHIEYHAFRAEEIKAVVAANPNLSSELADCIDRFETDLAGNMYEGGIITDCLFETIPVAKSKRDLWNKMFFCMRAQHVLLKNTVMLNIEMVC</sequence>
<evidence type="ECO:0000256" key="1">
    <source>
        <dbReference type="SAM" id="SignalP"/>
    </source>
</evidence>
<dbReference type="Proteomes" id="UP000504606">
    <property type="component" value="Unplaced"/>
</dbReference>
<dbReference type="GeneID" id="113202021"/>
<feature type="signal peptide" evidence="1">
    <location>
        <begin position="1"/>
        <end position="21"/>
    </location>
</feature>
<evidence type="ECO:0000313" key="2">
    <source>
        <dbReference type="Proteomes" id="UP000504606"/>
    </source>
</evidence>
<organism evidence="2 3">
    <name type="scientific">Frankliniella occidentalis</name>
    <name type="common">Western flower thrips</name>
    <name type="synonym">Euthrips occidentalis</name>
    <dbReference type="NCBI Taxonomy" id="133901"/>
    <lineage>
        <taxon>Eukaryota</taxon>
        <taxon>Metazoa</taxon>
        <taxon>Ecdysozoa</taxon>
        <taxon>Arthropoda</taxon>
        <taxon>Hexapoda</taxon>
        <taxon>Insecta</taxon>
        <taxon>Pterygota</taxon>
        <taxon>Neoptera</taxon>
        <taxon>Paraneoptera</taxon>
        <taxon>Thysanoptera</taxon>
        <taxon>Terebrantia</taxon>
        <taxon>Thripoidea</taxon>
        <taxon>Thripidae</taxon>
        <taxon>Frankliniella</taxon>
    </lineage>
</organism>
<keyword evidence="1" id="KW-0732">Signal</keyword>
<reference evidence="3" key="1">
    <citation type="submission" date="2025-08" db="UniProtKB">
        <authorList>
            <consortium name="RefSeq"/>
        </authorList>
    </citation>
    <scope>IDENTIFICATION</scope>
    <source>
        <tissue evidence="3">Whole organism</tissue>
    </source>
</reference>